<name>A0ACC0GUJ9_9ERIC</name>
<accession>A0ACC0GUJ9</accession>
<organism evidence="1 2">
    <name type="scientific">Camellia lanceoleosa</name>
    <dbReference type="NCBI Taxonomy" id="1840588"/>
    <lineage>
        <taxon>Eukaryota</taxon>
        <taxon>Viridiplantae</taxon>
        <taxon>Streptophyta</taxon>
        <taxon>Embryophyta</taxon>
        <taxon>Tracheophyta</taxon>
        <taxon>Spermatophyta</taxon>
        <taxon>Magnoliopsida</taxon>
        <taxon>eudicotyledons</taxon>
        <taxon>Gunneridae</taxon>
        <taxon>Pentapetalae</taxon>
        <taxon>asterids</taxon>
        <taxon>Ericales</taxon>
        <taxon>Theaceae</taxon>
        <taxon>Camellia</taxon>
    </lineage>
</organism>
<reference evidence="1 2" key="1">
    <citation type="journal article" date="2022" name="Plant J.">
        <title>Chromosome-level genome of Camellia lanceoleosa provides a valuable resource for understanding genome evolution and self-incompatibility.</title>
        <authorList>
            <person name="Gong W."/>
            <person name="Xiao S."/>
            <person name="Wang L."/>
            <person name="Liao Z."/>
            <person name="Chang Y."/>
            <person name="Mo W."/>
            <person name="Hu G."/>
            <person name="Li W."/>
            <person name="Zhao G."/>
            <person name="Zhu H."/>
            <person name="Hu X."/>
            <person name="Ji K."/>
            <person name="Xiang X."/>
            <person name="Song Q."/>
            <person name="Yuan D."/>
            <person name="Jin S."/>
            <person name="Zhang L."/>
        </authorList>
    </citation>
    <scope>NUCLEOTIDE SEQUENCE [LARGE SCALE GENOMIC DNA]</scope>
    <source>
        <strain evidence="1">SQ_2022a</strain>
    </source>
</reference>
<gene>
    <name evidence="1" type="ORF">LOK49_LG08G02263</name>
</gene>
<sequence length="107" mass="11761">MGLTGSTTKTTPKGLGALQPNSTAEDFDFMAAKQSGFIICDIYSGACTFEWTHFAQGKGEYSRGARWSIITYWKAGFRATGLHFHKYLSRGSSSEDLTSFLICTRNA</sequence>
<proteinExistence type="predicted"/>
<comment type="caution">
    <text evidence="1">The sequence shown here is derived from an EMBL/GenBank/DDBJ whole genome shotgun (WGS) entry which is preliminary data.</text>
</comment>
<dbReference type="EMBL" id="CM045766">
    <property type="protein sequence ID" value="KAI8004908.1"/>
    <property type="molecule type" value="Genomic_DNA"/>
</dbReference>
<dbReference type="Proteomes" id="UP001060215">
    <property type="component" value="Chromosome 9"/>
</dbReference>
<evidence type="ECO:0000313" key="2">
    <source>
        <dbReference type="Proteomes" id="UP001060215"/>
    </source>
</evidence>
<keyword evidence="2" id="KW-1185">Reference proteome</keyword>
<evidence type="ECO:0000313" key="1">
    <source>
        <dbReference type="EMBL" id="KAI8004908.1"/>
    </source>
</evidence>
<protein>
    <submittedName>
        <fullName evidence="1">Uncharacterized protein</fullName>
    </submittedName>
</protein>